<evidence type="ECO:0000256" key="2">
    <source>
        <dbReference type="SAM" id="MobiDB-lite"/>
    </source>
</evidence>
<evidence type="ECO:0000256" key="3">
    <source>
        <dbReference type="SAM" id="Phobius"/>
    </source>
</evidence>
<dbReference type="Gene3D" id="1.20.120.670">
    <property type="entry name" value="N-acetyl-b-d-glucoasminidase"/>
    <property type="match status" value="1"/>
</dbReference>
<dbReference type="Pfam" id="PF12972">
    <property type="entry name" value="NAGLU_C"/>
    <property type="match status" value="1"/>
</dbReference>
<keyword evidence="3" id="KW-0812">Transmembrane</keyword>
<feature type="domain" description="Alpha-N-acetylglucosaminidase C-terminal" evidence="6">
    <location>
        <begin position="497"/>
        <end position="746"/>
    </location>
</feature>
<gene>
    <name evidence="7" type="ORF">KGQ19_15555</name>
</gene>
<reference evidence="7 8" key="1">
    <citation type="submission" date="2020-02" db="EMBL/GenBank/DDBJ databases">
        <title>Acidophilic actinobacteria isolated from forest soil.</title>
        <authorList>
            <person name="Golinska P."/>
        </authorList>
    </citation>
    <scope>NUCLEOTIDE SEQUENCE [LARGE SCALE GENOMIC DNA]</scope>
    <source>
        <strain evidence="7 8">NL8</strain>
    </source>
</reference>
<dbReference type="Gene3D" id="3.20.20.80">
    <property type="entry name" value="Glycosidases"/>
    <property type="match status" value="1"/>
</dbReference>
<keyword evidence="3" id="KW-0472">Membrane</keyword>
<dbReference type="RefSeq" id="WP_212009850.1">
    <property type="nucleotide sequence ID" value="NZ_JAAFYZ010000045.1"/>
</dbReference>
<feature type="domain" description="Alpha-N-acetylglucosaminidase N-terminal" evidence="5">
    <location>
        <begin position="65"/>
        <end position="146"/>
    </location>
</feature>
<evidence type="ECO:0000259" key="6">
    <source>
        <dbReference type="Pfam" id="PF12972"/>
    </source>
</evidence>
<proteinExistence type="predicted"/>
<feature type="domain" description="Alpha-N-acetylglucosaminidase tim-barrel" evidence="4">
    <location>
        <begin position="161"/>
        <end position="488"/>
    </location>
</feature>
<sequence length="752" mass="81118">MIGRRRVMGYGIAGTLGAIGVGVGVGSGLVARSVARSVRPDTGRVDASPSRVSEPAPAPPFDTAPARGVLERLLAGHADQIELLAVRAADDVERYRIRTSVLAAVTVEGTSIAALLAGVGWYLKYVADVTVSLPGDSLGRLPAVLPTPRAPIAGAAAVKHRFALNDTENGYAGAYRSWAEWERTLDVLALHGFTEVLIPAGQDEVYRRVFAEFGYRPDELDAWIPAASYQPWWLLGNLQGFDAPEDPAVRQAGVTVVQQAADRLRELGLTPVLPGYLGEVPPGFARRNAGARVLGQGIWNGYQRPDWLDPRDPHFARIAESFYRHQADLYGRGTAYKMDLLHEGGNSGGVPMGDAAVAVMTALQTARPGATWVMLGWDGNPRRDVLDALRNCAPAVCARSEVLIIDGCSDRFAAFDREADWDGTAYAFGTIPNFGGRSLLGANAATWSDRYSKALAANGTALSGIAWLPEASSHDPAAFELFAELAWRPDPFDLSDWFAHYAARRYGTVDAAATQAWQTFAQTAYSLPPGTYSQAQDSLFTAWPDLSATSAVAGGPEMRYDATSFQSAVGMLLQADPALRTIDAYRYDIVDFTRQALANHARVLLPKIKAAYTGHDLPGFHTLTGRWLNAMTLLDTLLATDERFLLGTWLRSGGHDARALITTWGGRTPAASLHDYGGRELSGLIADVYVPRWHRHFAALEPVVAGTAKTWAQTDWFAMDDAWARSGKAYPVTAVGDPFAVANDVMAFLAAF</sequence>
<dbReference type="Proteomes" id="UP000730482">
    <property type="component" value="Unassembled WGS sequence"/>
</dbReference>
<dbReference type="InterPro" id="IPR024733">
    <property type="entry name" value="NAGLU_tim-barrel"/>
</dbReference>
<name>A0ABS5KQI0_9ACTN</name>
<dbReference type="InterPro" id="IPR024240">
    <property type="entry name" value="NAGLU_N"/>
</dbReference>
<evidence type="ECO:0000259" key="5">
    <source>
        <dbReference type="Pfam" id="PF12971"/>
    </source>
</evidence>
<feature type="transmembrane region" description="Helical" evidence="3">
    <location>
        <begin position="7"/>
        <end position="30"/>
    </location>
</feature>
<keyword evidence="8" id="KW-1185">Reference proteome</keyword>
<keyword evidence="1" id="KW-0378">Hydrolase</keyword>
<dbReference type="Pfam" id="PF05089">
    <property type="entry name" value="NAGLU"/>
    <property type="match status" value="1"/>
</dbReference>
<accession>A0ABS5KQI0</accession>
<evidence type="ECO:0000313" key="7">
    <source>
        <dbReference type="EMBL" id="MBS2548280.1"/>
    </source>
</evidence>
<comment type="caution">
    <text evidence="7">The sequence shown here is derived from an EMBL/GenBank/DDBJ whole genome shotgun (WGS) entry which is preliminary data.</text>
</comment>
<keyword evidence="3" id="KW-1133">Transmembrane helix</keyword>
<dbReference type="Pfam" id="PF12971">
    <property type="entry name" value="NAGLU_N"/>
    <property type="match status" value="1"/>
</dbReference>
<dbReference type="Gene3D" id="3.30.379.10">
    <property type="entry name" value="Chitobiase/beta-hexosaminidase domain 2-like"/>
    <property type="match status" value="1"/>
</dbReference>
<organism evidence="7 8">
    <name type="scientific">Catenulispora pinistramenti</name>
    <dbReference type="NCBI Taxonomy" id="2705254"/>
    <lineage>
        <taxon>Bacteria</taxon>
        <taxon>Bacillati</taxon>
        <taxon>Actinomycetota</taxon>
        <taxon>Actinomycetes</taxon>
        <taxon>Catenulisporales</taxon>
        <taxon>Catenulisporaceae</taxon>
        <taxon>Catenulispora</taxon>
    </lineage>
</organism>
<evidence type="ECO:0000313" key="8">
    <source>
        <dbReference type="Proteomes" id="UP000730482"/>
    </source>
</evidence>
<evidence type="ECO:0000256" key="1">
    <source>
        <dbReference type="ARBA" id="ARBA00022801"/>
    </source>
</evidence>
<evidence type="ECO:0000259" key="4">
    <source>
        <dbReference type="Pfam" id="PF05089"/>
    </source>
</evidence>
<dbReference type="EMBL" id="JAAFYZ010000045">
    <property type="protein sequence ID" value="MBS2548280.1"/>
    <property type="molecule type" value="Genomic_DNA"/>
</dbReference>
<protein>
    <submittedName>
        <fullName evidence="7">Alpha-N-acetylglucosaminidase C-terminal domain-containing protein</fullName>
    </submittedName>
</protein>
<dbReference type="PANTHER" id="PTHR12872:SF1">
    <property type="entry name" value="ALPHA-N-ACETYLGLUCOSAMINIDASE"/>
    <property type="match status" value="1"/>
</dbReference>
<feature type="region of interest" description="Disordered" evidence="2">
    <location>
        <begin position="40"/>
        <end position="62"/>
    </location>
</feature>
<dbReference type="InterPro" id="IPR007781">
    <property type="entry name" value="NAGLU"/>
</dbReference>
<dbReference type="PANTHER" id="PTHR12872">
    <property type="entry name" value="ALPHA-N-ACETYLGLUCOSAMINIDASE"/>
    <property type="match status" value="1"/>
</dbReference>
<dbReference type="InterPro" id="IPR029018">
    <property type="entry name" value="Hex-like_dom2"/>
</dbReference>
<dbReference type="InterPro" id="IPR024732">
    <property type="entry name" value="NAGLU_C"/>
</dbReference>